<accession>F2K450</accession>
<comment type="subcellular location">
    <subcellularLocation>
        <location evidence="1">Cell envelope</location>
    </subcellularLocation>
    <subcellularLocation>
        <location evidence="12">Cell membrane</location>
    </subcellularLocation>
</comment>
<dbReference type="KEGG" id="mme:Marme_3275"/>
<keyword evidence="7 12" id="KW-0808">Transferase</keyword>
<evidence type="ECO:0000256" key="1">
    <source>
        <dbReference type="ARBA" id="ARBA00004196"/>
    </source>
</evidence>
<dbReference type="InterPro" id="IPR038107">
    <property type="entry name" value="Glycos_transf_N_sf"/>
</dbReference>
<dbReference type="Pfam" id="PF00534">
    <property type="entry name" value="Glycos_transf_1"/>
    <property type="match status" value="1"/>
</dbReference>
<evidence type="ECO:0000313" key="15">
    <source>
        <dbReference type="EMBL" id="ADZ92491.1"/>
    </source>
</evidence>
<feature type="site" description="Transition state stabilizer" evidence="11">
    <location>
        <position position="124"/>
    </location>
</feature>
<comment type="function">
    <text evidence="12">Involved in lipopolysaccharide (LPS) biosynthesis. Catalyzes the transfer of 3-deoxy-D-manno-octulosonate (Kdo) residue(s) from CMP-Kdo to lipid IV(A), the tetraacyldisaccharide-1,4'-bisphosphate precursor of lipid A.</text>
</comment>
<dbReference type="FunFam" id="3.40.50.2000:FF:000032">
    <property type="entry name" value="3-deoxy-D-manno-octulosonic acid transferase"/>
    <property type="match status" value="1"/>
</dbReference>
<dbReference type="GO" id="GO:0009245">
    <property type="term" value="P:lipid A biosynthetic process"/>
    <property type="evidence" value="ECO:0007669"/>
    <property type="project" value="TreeGrafter"/>
</dbReference>
<dbReference type="Proteomes" id="UP000001062">
    <property type="component" value="Chromosome"/>
</dbReference>
<dbReference type="InterPro" id="IPR001296">
    <property type="entry name" value="Glyco_trans_1"/>
</dbReference>
<sequence>MWLYQVLLKCLKPVLMKKVRRYQASYSNYRLEEVFGNWPETKVEFWLHCASVGEVLAAKELVARWLAAHPQQTLLLTTVTPTGAEQAIKLFGNQIVHRYLPMDYPAYVNKALSQVQCRRMAIIETELWPNLLKGLKAKNIPICIVNARMSEKSAKNYKRFSGFSRKLFAFPDLFLAHHENDSARFIELGARHVEVSGSIKFDVMLSQDVLESDWREALGSNRFVWIGASTHDGEDEVLLAVHKTLKNTFPNALLILVPRHPERFESVTKLANQFFSKVEKRSDDKTNNWCDTDVLIGDSMGELMRYYQASDVAFVGGSLIERGGHNPIEPAVLGKPILVGPHTFNFKEITQSLIEEGGALRCEAKDALVKALIALSERDNRVEMGQKALVYAQKNQGALERTLEHIEELTSV</sequence>
<feature type="active site" description="Proton acceptor" evidence="10">
    <location>
        <position position="54"/>
    </location>
</feature>
<evidence type="ECO:0000256" key="6">
    <source>
        <dbReference type="ARBA" id="ARBA00022519"/>
    </source>
</evidence>
<keyword evidence="12" id="KW-0448">Lipopolysaccharide biosynthesis</keyword>
<keyword evidence="6" id="KW-0472">Membrane</keyword>
<evidence type="ECO:0000256" key="7">
    <source>
        <dbReference type="ARBA" id="ARBA00022679"/>
    </source>
</evidence>
<keyword evidence="16" id="KW-1185">Reference proteome</keyword>
<dbReference type="eggNOG" id="COG1519">
    <property type="taxonomic scope" value="Bacteria"/>
</dbReference>
<dbReference type="Gene3D" id="3.40.50.11720">
    <property type="entry name" value="3-Deoxy-D-manno-octulosonic-acid transferase, N-terminal domain"/>
    <property type="match status" value="1"/>
</dbReference>
<dbReference type="HOGENOM" id="CLU_036146_2_0_6"/>
<evidence type="ECO:0000256" key="8">
    <source>
        <dbReference type="ARBA" id="ARBA00031445"/>
    </source>
</evidence>
<proteinExistence type="inferred from homology"/>
<keyword evidence="6" id="KW-0997">Cell inner membrane</keyword>
<evidence type="ECO:0000256" key="10">
    <source>
        <dbReference type="PIRSR" id="PIRSR639901-1"/>
    </source>
</evidence>
<dbReference type="PANTHER" id="PTHR42755:SF1">
    <property type="entry name" value="3-DEOXY-D-MANNO-OCTULOSONIC ACID TRANSFERASE, MITOCHONDRIAL-RELATED"/>
    <property type="match status" value="1"/>
</dbReference>
<dbReference type="OrthoDB" id="9789797at2"/>
<comment type="similarity">
    <text evidence="3">Belongs to the glycosyltransferase group 1 family. Glycosyltransferase 30 subfamily.</text>
</comment>
<dbReference type="InterPro" id="IPR039901">
    <property type="entry name" value="Kdotransferase"/>
</dbReference>
<dbReference type="InterPro" id="IPR007507">
    <property type="entry name" value="Glycos_transf_N"/>
</dbReference>
<dbReference type="GO" id="GO:0005886">
    <property type="term" value="C:plasma membrane"/>
    <property type="evidence" value="ECO:0007669"/>
    <property type="project" value="UniProtKB-SubCell"/>
</dbReference>
<keyword evidence="12" id="KW-1003">Cell membrane</keyword>
<dbReference type="RefSeq" id="WP_013662393.1">
    <property type="nucleotide sequence ID" value="NC_015276.1"/>
</dbReference>
<dbReference type="Pfam" id="PF04413">
    <property type="entry name" value="Glycos_transf_N"/>
    <property type="match status" value="1"/>
</dbReference>
<evidence type="ECO:0000256" key="4">
    <source>
        <dbReference type="ARBA" id="ARBA00012621"/>
    </source>
</evidence>
<dbReference type="GO" id="GO:0043842">
    <property type="term" value="F:Kdo transferase activity"/>
    <property type="evidence" value="ECO:0007669"/>
    <property type="project" value="UniProtKB-EC"/>
</dbReference>
<dbReference type="EMBL" id="CP002583">
    <property type="protein sequence ID" value="ADZ92491.1"/>
    <property type="molecule type" value="Genomic_DNA"/>
</dbReference>
<evidence type="ECO:0000256" key="2">
    <source>
        <dbReference type="ARBA" id="ARBA00004713"/>
    </source>
</evidence>
<feature type="site" description="Transition state stabilizer" evidence="11">
    <location>
        <position position="200"/>
    </location>
</feature>
<protein>
    <recommendedName>
        <fullName evidence="5 12">3-deoxy-D-manno-octulosonic acid transferase</fullName>
        <shortName evidence="12">Kdo transferase</shortName>
        <ecNumber evidence="4 12">2.4.99.12</ecNumber>
    </recommendedName>
    <alternativeName>
        <fullName evidence="8 12">Lipid IV(A) 3-deoxy-D-manno-octulosonic acid transferase</fullName>
    </alternativeName>
</protein>
<comment type="pathway">
    <text evidence="2 12">Bacterial outer membrane biogenesis; LPS core biosynthesis.</text>
</comment>
<dbReference type="GO" id="GO:0009244">
    <property type="term" value="P:lipopolysaccharide core region biosynthetic process"/>
    <property type="evidence" value="ECO:0007669"/>
    <property type="project" value="UniProtKB-UniRule"/>
</dbReference>
<gene>
    <name evidence="15" type="ordered locus">Marme_3275</name>
</gene>
<feature type="domain" description="3-deoxy-D-manno-octulosonic-acid transferase N-terminal" evidence="14">
    <location>
        <begin position="30"/>
        <end position="203"/>
    </location>
</feature>
<dbReference type="PANTHER" id="PTHR42755">
    <property type="entry name" value="3-DEOXY-MANNO-OCTULOSONATE CYTIDYLYLTRANSFERASE"/>
    <property type="match status" value="1"/>
</dbReference>
<dbReference type="STRING" id="717774.Marme_3275"/>
<evidence type="ECO:0000259" key="14">
    <source>
        <dbReference type="Pfam" id="PF04413"/>
    </source>
</evidence>
<organism evidence="15 16">
    <name type="scientific">Marinomonas mediterranea (strain ATCC 700492 / JCM 21426 / NBRC 103028 / MMB-1)</name>
    <dbReference type="NCBI Taxonomy" id="717774"/>
    <lineage>
        <taxon>Bacteria</taxon>
        <taxon>Pseudomonadati</taxon>
        <taxon>Pseudomonadota</taxon>
        <taxon>Gammaproteobacteria</taxon>
        <taxon>Oceanospirillales</taxon>
        <taxon>Oceanospirillaceae</taxon>
        <taxon>Marinomonas</taxon>
    </lineage>
</organism>
<evidence type="ECO:0000313" key="16">
    <source>
        <dbReference type="Proteomes" id="UP000001062"/>
    </source>
</evidence>
<comment type="catalytic activity">
    <reaction evidence="9 12">
        <text>lipid IVA (E. coli) + CMP-3-deoxy-beta-D-manno-octulosonate = alpha-Kdo-(2-&gt;6)-lipid IVA (E. coli) + CMP + H(+)</text>
        <dbReference type="Rhea" id="RHEA:28066"/>
        <dbReference type="ChEBI" id="CHEBI:15378"/>
        <dbReference type="ChEBI" id="CHEBI:58603"/>
        <dbReference type="ChEBI" id="CHEBI:60364"/>
        <dbReference type="ChEBI" id="CHEBI:60377"/>
        <dbReference type="ChEBI" id="CHEBI:85987"/>
        <dbReference type="EC" id="2.4.99.12"/>
    </reaction>
</comment>
<dbReference type="EC" id="2.4.99.12" evidence="4 12"/>
<evidence type="ECO:0000256" key="3">
    <source>
        <dbReference type="ARBA" id="ARBA00006380"/>
    </source>
</evidence>
<evidence type="ECO:0000256" key="12">
    <source>
        <dbReference type="RuleBase" id="RU365103"/>
    </source>
</evidence>
<name>F2K450_MARM1</name>
<evidence type="ECO:0000259" key="13">
    <source>
        <dbReference type="Pfam" id="PF00534"/>
    </source>
</evidence>
<reference evidence="15 16" key="1">
    <citation type="journal article" date="2012" name="Stand. Genomic Sci.">
        <title>Complete genome sequence of the melanogenic marine bacterium Marinomonas mediterranea type strain (MMB-1(T)).</title>
        <authorList>
            <person name="Lucas-Elio P."/>
            <person name="Goodwin L."/>
            <person name="Woyke T."/>
            <person name="Pitluck S."/>
            <person name="Nolan M."/>
            <person name="Kyrpides N.C."/>
            <person name="Detter J.C."/>
            <person name="Copeland A."/>
            <person name="Teshima H."/>
            <person name="Bruce D."/>
            <person name="Detter C."/>
            <person name="Tapia R."/>
            <person name="Han S."/>
            <person name="Land M.L."/>
            <person name="Ivanova N."/>
            <person name="Mikhailova N."/>
            <person name="Johnston A.W."/>
            <person name="Sanchez-Amat A."/>
        </authorList>
    </citation>
    <scope>NUCLEOTIDE SEQUENCE [LARGE SCALE GENOMIC DNA]</scope>
    <source>
        <strain evidence="16">ATCC 700492 / JCM 21426 / NBRC 103028 / MMB-1</strain>
    </source>
</reference>
<dbReference type="GO" id="GO:0030313">
    <property type="term" value="C:cell envelope"/>
    <property type="evidence" value="ECO:0007669"/>
    <property type="project" value="UniProtKB-SubCell"/>
</dbReference>
<feature type="domain" description="Glycosyl transferase family 1" evidence="13">
    <location>
        <begin position="232"/>
        <end position="387"/>
    </location>
</feature>
<evidence type="ECO:0000256" key="11">
    <source>
        <dbReference type="PIRSR" id="PIRSR639901-2"/>
    </source>
</evidence>
<dbReference type="UniPathway" id="UPA00958"/>
<dbReference type="AlphaFoldDB" id="F2K450"/>
<dbReference type="SUPFAM" id="SSF53756">
    <property type="entry name" value="UDP-Glycosyltransferase/glycogen phosphorylase"/>
    <property type="match status" value="1"/>
</dbReference>
<evidence type="ECO:0000256" key="5">
    <source>
        <dbReference type="ARBA" id="ARBA00019077"/>
    </source>
</evidence>
<dbReference type="PATRIC" id="fig|717774.3.peg.3370"/>
<dbReference type="Gene3D" id="3.40.50.2000">
    <property type="entry name" value="Glycogen Phosphorylase B"/>
    <property type="match status" value="1"/>
</dbReference>
<evidence type="ECO:0000256" key="9">
    <source>
        <dbReference type="ARBA" id="ARBA00049183"/>
    </source>
</evidence>